<organism evidence="2 3">
    <name type="scientific">Sulfitobacter mediterraneus</name>
    <dbReference type="NCBI Taxonomy" id="83219"/>
    <lineage>
        <taxon>Bacteria</taxon>
        <taxon>Pseudomonadati</taxon>
        <taxon>Pseudomonadota</taxon>
        <taxon>Alphaproteobacteria</taxon>
        <taxon>Rhodobacterales</taxon>
        <taxon>Roseobacteraceae</taxon>
        <taxon>Sulfitobacter</taxon>
    </lineage>
</organism>
<proteinExistence type="predicted"/>
<evidence type="ECO:0000313" key="2">
    <source>
        <dbReference type="EMBL" id="PTX59859.1"/>
    </source>
</evidence>
<protein>
    <submittedName>
        <fullName evidence="2">Uncharacterized protein</fullName>
    </submittedName>
</protein>
<dbReference type="EMBL" id="QBKU01000030">
    <property type="protein sequence ID" value="PTX59570.1"/>
    <property type="molecule type" value="Genomic_DNA"/>
</dbReference>
<name>A0A2T6BUV0_9RHOB</name>
<gene>
    <name evidence="2" type="ORF">C8N31_1284</name>
    <name evidence="1" type="ORF">C8N31_1304</name>
</gene>
<sequence length="48" mass="5602">MDDPFNLREDDVVVIRAFDDWPEHLFQVWEVYDDSITGYSITGPLEGV</sequence>
<feature type="non-terminal residue" evidence="2">
    <location>
        <position position="48"/>
    </location>
</feature>
<evidence type="ECO:0000313" key="3">
    <source>
        <dbReference type="Proteomes" id="UP000244092"/>
    </source>
</evidence>
<evidence type="ECO:0000313" key="1">
    <source>
        <dbReference type="EMBL" id="PTX59570.1"/>
    </source>
</evidence>
<dbReference type="EMBL" id="QBKU01000028">
    <property type="protein sequence ID" value="PTX59859.1"/>
    <property type="molecule type" value="Genomic_DNA"/>
</dbReference>
<dbReference type="Proteomes" id="UP000244092">
    <property type="component" value="Unassembled WGS sequence"/>
</dbReference>
<comment type="caution">
    <text evidence="2">The sequence shown here is derived from an EMBL/GenBank/DDBJ whole genome shotgun (WGS) entry which is preliminary data.</text>
</comment>
<reference evidence="2 3" key="1">
    <citation type="submission" date="2018-04" db="EMBL/GenBank/DDBJ databases">
        <title>Genomic Encyclopedia of Archaeal and Bacterial Type Strains, Phase II (KMG-II): from individual species to whole genera.</title>
        <authorList>
            <person name="Goeker M."/>
        </authorList>
    </citation>
    <scope>NUCLEOTIDE SEQUENCE [LARGE SCALE GENOMIC DNA]</scope>
    <source>
        <strain evidence="2 3">DSM 12244</strain>
    </source>
</reference>
<dbReference type="AlphaFoldDB" id="A0A2T6BUV0"/>
<accession>A0A2T6BUV0</accession>